<evidence type="ECO:0000313" key="4">
    <source>
        <dbReference type="EMBL" id="BCK81535.1"/>
    </source>
</evidence>
<dbReference type="KEGG" id="vcop:MM50RIKEN_12980"/>
<evidence type="ECO:0000256" key="2">
    <source>
        <dbReference type="SAM" id="Phobius"/>
    </source>
</evidence>
<dbReference type="Pfam" id="PF14501">
    <property type="entry name" value="HATPase_c_5"/>
    <property type="match status" value="1"/>
</dbReference>
<evidence type="ECO:0000256" key="1">
    <source>
        <dbReference type="SAM" id="Coils"/>
    </source>
</evidence>
<feature type="transmembrane region" description="Helical" evidence="2">
    <location>
        <begin position="39"/>
        <end position="61"/>
    </location>
</feature>
<dbReference type="AlphaFoldDB" id="A0A810Q4Q4"/>
<keyword evidence="2" id="KW-0812">Transmembrane</keyword>
<gene>
    <name evidence="4" type="ORF">MM50RIKEN_12980</name>
</gene>
<protein>
    <recommendedName>
        <fullName evidence="3">Sensor histidine kinase NatK-like C-terminal domain-containing protein</fullName>
    </recommendedName>
</protein>
<dbReference type="InterPro" id="IPR036890">
    <property type="entry name" value="HATPase_C_sf"/>
</dbReference>
<dbReference type="SUPFAM" id="SSF55874">
    <property type="entry name" value="ATPase domain of HSP90 chaperone/DNA topoisomerase II/histidine kinase"/>
    <property type="match status" value="1"/>
</dbReference>
<keyword evidence="2" id="KW-1133">Transmembrane helix</keyword>
<dbReference type="CDD" id="cd16935">
    <property type="entry name" value="HATPase_AgrC-ComD-like"/>
    <property type="match status" value="1"/>
</dbReference>
<evidence type="ECO:0000313" key="5">
    <source>
        <dbReference type="Proteomes" id="UP000681035"/>
    </source>
</evidence>
<feature type="transmembrane region" description="Helical" evidence="2">
    <location>
        <begin position="203"/>
        <end position="224"/>
    </location>
</feature>
<proteinExistence type="predicted"/>
<feature type="transmembrane region" description="Helical" evidence="2">
    <location>
        <begin position="130"/>
        <end position="153"/>
    </location>
</feature>
<feature type="transmembrane region" description="Helical" evidence="2">
    <location>
        <begin position="165"/>
        <end position="183"/>
    </location>
</feature>
<name>A0A810Q4Q4_9FIRM</name>
<reference evidence="4" key="1">
    <citation type="submission" date="2020-09" db="EMBL/GenBank/DDBJ databases">
        <title>New species isolated from human feces.</title>
        <authorList>
            <person name="Kitahara M."/>
            <person name="Shigeno Y."/>
            <person name="Shime M."/>
            <person name="Matsumoto Y."/>
            <person name="Nakamura S."/>
            <person name="Motooka D."/>
            <person name="Fukuoka S."/>
            <person name="Nishikawa H."/>
            <person name="Benno Y."/>
        </authorList>
    </citation>
    <scope>NUCLEOTIDE SEQUENCE</scope>
    <source>
        <strain evidence="4">MM50</strain>
    </source>
</reference>
<keyword evidence="5" id="KW-1185">Reference proteome</keyword>
<feature type="coiled-coil region" evidence="1">
    <location>
        <begin position="239"/>
        <end position="266"/>
    </location>
</feature>
<sequence>MPPLYRMLEVCVYSLTNFLPFLAMALYPFRRRLRFSPAVAAALVAVLTLLQMGLGLCAAFFTPGRGSLLSAVSTGLYAVFYFLAVRAYPGKTLFTLLMISNLANLVVIAAKCLEGQMFPALAVQSYRWSFALMMLAVEAVLFLPLLLYVRKVYTPAVEQETSGLAWRYLWLIPATFYLIWYYVIYGNTNLTGLEIALRPSSTIVLLFINTGAALVYYVVARLVLEQEKLVALQQKNYALAMQSLQYENLQERIAEARQAKHDVRHHIALLQDCLRRKDYDAMQAYLDRYQETLPDARQLQFCGNAAVNAVLSYFAQQAAAQQVEFSVKAQLPEYTGVADPDLAVLFGNLLENALTACMQEASPRIVVRITADAHTLCAAVDNTFTGTVRRTTGGFLSTKHAGLGLGTASVRSIAEKYHGVCRLEPRDGMFCASVLLELPQEKL</sequence>
<accession>A0A810Q4Q4</accession>
<dbReference type="RefSeq" id="WP_213540310.1">
    <property type="nucleotide sequence ID" value="NZ_AP023418.1"/>
</dbReference>
<dbReference type="EMBL" id="AP023418">
    <property type="protein sequence ID" value="BCK81535.1"/>
    <property type="molecule type" value="Genomic_DNA"/>
</dbReference>
<dbReference type="GO" id="GO:0042802">
    <property type="term" value="F:identical protein binding"/>
    <property type="evidence" value="ECO:0007669"/>
    <property type="project" value="TreeGrafter"/>
</dbReference>
<feature type="domain" description="Sensor histidine kinase NatK-like C-terminal" evidence="3">
    <location>
        <begin position="341"/>
        <end position="436"/>
    </location>
</feature>
<keyword evidence="1" id="KW-0175">Coiled coil</keyword>
<dbReference type="Gene3D" id="3.30.565.10">
    <property type="entry name" value="Histidine kinase-like ATPase, C-terminal domain"/>
    <property type="match status" value="1"/>
</dbReference>
<dbReference type="Proteomes" id="UP000681035">
    <property type="component" value="Chromosome"/>
</dbReference>
<feature type="transmembrane region" description="Helical" evidence="2">
    <location>
        <begin position="67"/>
        <end position="85"/>
    </location>
</feature>
<feature type="transmembrane region" description="Helical" evidence="2">
    <location>
        <begin position="6"/>
        <end position="27"/>
    </location>
</feature>
<evidence type="ECO:0000259" key="3">
    <source>
        <dbReference type="Pfam" id="PF14501"/>
    </source>
</evidence>
<dbReference type="PANTHER" id="PTHR40448:SF1">
    <property type="entry name" value="TWO-COMPONENT SENSOR HISTIDINE KINASE"/>
    <property type="match status" value="1"/>
</dbReference>
<dbReference type="PANTHER" id="PTHR40448">
    <property type="entry name" value="TWO-COMPONENT SENSOR HISTIDINE KINASE"/>
    <property type="match status" value="1"/>
</dbReference>
<keyword evidence="2" id="KW-0472">Membrane</keyword>
<organism evidence="4 5">
    <name type="scientific">Vescimonas coprocola</name>
    <dbReference type="NCBI Taxonomy" id="2714355"/>
    <lineage>
        <taxon>Bacteria</taxon>
        <taxon>Bacillati</taxon>
        <taxon>Bacillota</taxon>
        <taxon>Clostridia</taxon>
        <taxon>Eubacteriales</taxon>
        <taxon>Oscillospiraceae</taxon>
        <taxon>Vescimonas</taxon>
    </lineage>
</organism>
<dbReference type="InterPro" id="IPR032834">
    <property type="entry name" value="NatK-like_C"/>
</dbReference>
<feature type="transmembrane region" description="Helical" evidence="2">
    <location>
        <begin position="92"/>
        <end position="110"/>
    </location>
</feature>